<protein>
    <submittedName>
        <fullName evidence="2">Uncharacterized protein</fullName>
    </submittedName>
</protein>
<dbReference type="EMBL" id="DWYZ01000050">
    <property type="protein sequence ID" value="HJB27553.1"/>
    <property type="molecule type" value="Genomic_DNA"/>
</dbReference>
<comment type="caution">
    <text evidence="2">The sequence shown here is derived from an EMBL/GenBank/DDBJ whole genome shotgun (WGS) entry which is preliminary data.</text>
</comment>
<gene>
    <name evidence="2" type="ORF">IAA06_02025</name>
</gene>
<proteinExistence type="predicted"/>
<dbReference type="Proteomes" id="UP000823842">
    <property type="component" value="Unassembled WGS sequence"/>
</dbReference>
<feature type="non-terminal residue" evidence="2">
    <location>
        <position position="1"/>
    </location>
</feature>
<reference evidence="2" key="2">
    <citation type="submission" date="2021-04" db="EMBL/GenBank/DDBJ databases">
        <authorList>
            <person name="Gilroy R."/>
        </authorList>
    </citation>
    <scope>NUCLEOTIDE SEQUENCE</scope>
    <source>
        <strain evidence="2">ChiSjej1B19-5720</strain>
    </source>
</reference>
<evidence type="ECO:0000256" key="1">
    <source>
        <dbReference type="SAM" id="Phobius"/>
    </source>
</evidence>
<reference evidence="2" key="1">
    <citation type="journal article" date="2021" name="PeerJ">
        <title>Extensive microbial diversity within the chicken gut microbiome revealed by metagenomics and culture.</title>
        <authorList>
            <person name="Gilroy R."/>
            <person name="Ravi A."/>
            <person name="Getino M."/>
            <person name="Pursley I."/>
            <person name="Horton D.L."/>
            <person name="Alikhan N.F."/>
            <person name="Baker D."/>
            <person name="Gharbi K."/>
            <person name="Hall N."/>
            <person name="Watson M."/>
            <person name="Adriaenssens E.M."/>
            <person name="Foster-Nyarko E."/>
            <person name="Jarju S."/>
            <person name="Secka A."/>
            <person name="Antonio M."/>
            <person name="Oren A."/>
            <person name="Chaudhuri R.R."/>
            <person name="La Ragione R."/>
            <person name="Hildebrand F."/>
            <person name="Pallen M.J."/>
        </authorList>
    </citation>
    <scope>NUCLEOTIDE SEQUENCE</scope>
    <source>
        <strain evidence="2">ChiSjej1B19-5720</strain>
    </source>
</reference>
<keyword evidence="1" id="KW-0472">Membrane</keyword>
<organism evidence="2 3">
    <name type="scientific">Candidatus Blautia faecavium</name>
    <dbReference type="NCBI Taxonomy" id="2838487"/>
    <lineage>
        <taxon>Bacteria</taxon>
        <taxon>Bacillati</taxon>
        <taxon>Bacillota</taxon>
        <taxon>Clostridia</taxon>
        <taxon>Lachnospirales</taxon>
        <taxon>Lachnospiraceae</taxon>
        <taxon>Blautia</taxon>
    </lineage>
</organism>
<dbReference type="AlphaFoldDB" id="A0A9D2RUU2"/>
<feature type="transmembrane region" description="Helical" evidence="1">
    <location>
        <begin position="7"/>
        <end position="28"/>
    </location>
</feature>
<accession>A0A9D2RUU2</accession>
<evidence type="ECO:0000313" key="3">
    <source>
        <dbReference type="Proteomes" id="UP000823842"/>
    </source>
</evidence>
<sequence length="187" mass="22115">EYFTKGALLGISILGGGLMLIILVISLWKNKRCPYVILAVVLLSDLLLIHVNYMKIRKASNDYVAEATGEVVDFMQEFEDEITERYPYILKGSLSGIRIQFYQSQLMNYKMFGKRQEEQLGQDNYFIISDHDDIDLTWYEDDYYLFEDFDYENAEYDIVYVKGEKLMREMESLGYEMVEYVPQEEQE</sequence>
<name>A0A9D2RUU2_9FIRM</name>
<keyword evidence="1" id="KW-0812">Transmembrane</keyword>
<feature type="transmembrane region" description="Helical" evidence="1">
    <location>
        <begin position="34"/>
        <end position="53"/>
    </location>
</feature>
<evidence type="ECO:0000313" key="2">
    <source>
        <dbReference type="EMBL" id="HJB27553.1"/>
    </source>
</evidence>
<keyword evidence="1" id="KW-1133">Transmembrane helix</keyword>